<keyword evidence="3 6" id="KW-0812">Transmembrane</keyword>
<keyword evidence="4 6" id="KW-1133">Transmembrane helix</keyword>
<comment type="subcellular location">
    <subcellularLocation>
        <location evidence="1">Membrane</location>
        <topology evidence="1">Multi-pass membrane protein</topology>
    </subcellularLocation>
</comment>
<dbReference type="Pfam" id="PF00892">
    <property type="entry name" value="EamA"/>
    <property type="match status" value="2"/>
</dbReference>
<feature type="domain" description="EamA" evidence="7">
    <location>
        <begin position="6"/>
        <end position="134"/>
    </location>
</feature>
<feature type="transmembrane region" description="Helical" evidence="6">
    <location>
        <begin position="231"/>
        <end position="251"/>
    </location>
</feature>
<evidence type="ECO:0000256" key="6">
    <source>
        <dbReference type="SAM" id="Phobius"/>
    </source>
</evidence>
<feature type="transmembrane region" description="Helical" evidence="6">
    <location>
        <begin position="120"/>
        <end position="139"/>
    </location>
</feature>
<feature type="transmembrane region" description="Helical" evidence="6">
    <location>
        <begin position="145"/>
        <end position="164"/>
    </location>
</feature>
<dbReference type="PANTHER" id="PTHR32322">
    <property type="entry name" value="INNER MEMBRANE TRANSPORTER"/>
    <property type="match status" value="1"/>
</dbReference>
<evidence type="ECO:0000256" key="1">
    <source>
        <dbReference type="ARBA" id="ARBA00004141"/>
    </source>
</evidence>
<dbReference type="PANTHER" id="PTHR32322:SF2">
    <property type="entry name" value="EAMA DOMAIN-CONTAINING PROTEIN"/>
    <property type="match status" value="1"/>
</dbReference>
<evidence type="ECO:0000259" key="7">
    <source>
        <dbReference type="Pfam" id="PF00892"/>
    </source>
</evidence>
<keyword evidence="5 6" id="KW-0472">Membrane</keyword>
<reference evidence="8" key="1">
    <citation type="submission" date="2021-03" db="EMBL/GenBank/DDBJ databases">
        <title>Acanthopleuribacteraceae sp. M133.</title>
        <authorList>
            <person name="Wang G."/>
        </authorList>
    </citation>
    <scope>NUCLEOTIDE SEQUENCE</scope>
    <source>
        <strain evidence="8">M133</strain>
    </source>
</reference>
<proteinExistence type="inferred from homology"/>
<feature type="transmembrane region" description="Helical" evidence="6">
    <location>
        <begin position="64"/>
        <end position="81"/>
    </location>
</feature>
<keyword evidence="9" id="KW-1185">Reference proteome</keyword>
<evidence type="ECO:0000256" key="5">
    <source>
        <dbReference type="ARBA" id="ARBA00023136"/>
    </source>
</evidence>
<feature type="transmembrane region" description="Helical" evidence="6">
    <location>
        <begin position="87"/>
        <end position="108"/>
    </location>
</feature>
<evidence type="ECO:0000313" key="8">
    <source>
        <dbReference type="EMBL" id="QTD54038.1"/>
    </source>
</evidence>
<comment type="similarity">
    <text evidence="2">Belongs to the EamA transporter family.</text>
</comment>
<feature type="transmembrane region" description="Helical" evidence="6">
    <location>
        <begin position="176"/>
        <end position="194"/>
    </location>
</feature>
<dbReference type="InterPro" id="IPR050638">
    <property type="entry name" value="AA-Vitamin_Transporters"/>
</dbReference>
<dbReference type="RefSeq" id="WP_237384138.1">
    <property type="nucleotide sequence ID" value="NZ_CP071793.1"/>
</dbReference>
<dbReference type="KEGG" id="scor:J3U87_16455"/>
<organism evidence="8 9">
    <name type="scientific">Sulfidibacter corallicola</name>
    <dbReference type="NCBI Taxonomy" id="2818388"/>
    <lineage>
        <taxon>Bacteria</taxon>
        <taxon>Pseudomonadati</taxon>
        <taxon>Acidobacteriota</taxon>
        <taxon>Holophagae</taxon>
        <taxon>Acanthopleuribacterales</taxon>
        <taxon>Acanthopleuribacteraceae</taxon>
        <taxon>Sulfidibacter</taxon>
    </lineage>
</organism>
<feature type="transmembrane region" description="Helical" evidence="6">
    <location>
        <begin position="206"/>
        <end position="224"/>
    </location>
</feature>
<evidence type="ECO:0000313" key="9">
    <source>
        <dbReference type="Proteomes" id="UP000663929"/>
    </source>
</evidence>
<protein>
    <submittedName>
        <fullName evidence="8">DMT family transporter</fullName>
    </submittedName>
</protein>
<feature type="transmembrane region" description="Helical" evidence="6">
    <location>
        <begin position="34"/>
        <end position="52"/>
    </location>
</feature>
<evidence type="ECO:0000256" key="4">
    <source>
        <dbReference type="ARBA" id="ARBA00022989"/>
    </source>
</evidence>
<dbReference type="Proteomes" id="UP000663929">
    <property type="component" value="Chromosome"/>
</dbReference>
<sequence length="298" mass="32209">MSETRALLSAHVAILFMGLAAVFAEVSGFAPWHTTSYRVTIGGLVLVLIWLFSSGKRLPSARICLLFLGLGFILSVHWFAFFRSIELLGVMLGSAMIGIEPLFVAGAARLVLKERLSRRAMIAMGFSAVGFLILGSGGGVNHPDLVAGVAYSVFAFAIFAVLVLCNRVWVQNESPVLLSALQMLGAIPLTLFMIEEPWAPVNAEGWVYALILGFLCTGLAYALYTASLRVLAAPIVGLMFSLEVVYGILGGWVIGDSLTPREILAALFISSIMILDVSGYVLRRRAEKRAQHRKCQVG</sequence>
<gene>
    <name evidence="8" type="ORF">J3U87_16455</name>
</gene>
<dbReference type="GO" id="GO:0016020">
    <property type="term" value="C:membrane"/>
    <property type="evidence" value="ECO:0007669"/>
    <property type="project" value="UniProtKB-SubCell"/>
</dbReference>
<evidence type="ECO:0000256" key="2">
    <source>
        <dbReference type="ARBA" id="ARBA00007362"/>
    </source>
</evidence>
<dbReference type="SUPFAM" id="SSF103481">
    <property type="entry name" value="Multidrug resistance efflux transporter EmrE"/>
    <property type="match status" value="2"/>
</dbReference>
<feature type="domain" description="EamA" evidence="7">
    <location>
        <begin position="148"/>
        <end position="269"/>
    </location>
</feature>
<accession>A0A8A4TXV7</accession>
<feature type="transmembrane region" description="Helical" evidence="6">
    <location>
        <begin position="263"/>
        <end position="282"/>
    </location>
</feature>
<evidence type="ECO:0000256" key="3">
    <source>
        <dbReference type="ARBA" id="ARBA00022692"/>
    </source>
</evidence>
<dbReference type="AlphaFoldDB" id="A0A8A4TXV7"/>
<name>A0A8A4TXV7_SULCO</name>
<dbReference type="InterPro" id="IPR037185">
    <property type="entry name" value="EmrE-like"/>
</dbReference>
<dbReference type="InterPro" id="IPR000620">
    <property type="entry name" value="EamA_dom"/>
</dbReference>
<dbReference type="EMBL" id="CP071793">
    <property type="protein sequence ID" value="QTD54038.1"/>
    <property type="molecule type" value="Genomic_DNA"/>
</dbReference>